<dbReference type="AlphaFoldDB" id="A0A2U1V302"/>
<protein>
    <submittedName>
        <fullName evidence="1">Uncharacterized protein</fullName>
    </submittedName>
</protein>
<accession>A0A2U1V302</accession>
<reference evidence="2" key="1">
    <citation type="submission" date="2017-10" db="EMBL/GenBank/DDBJ databases">
        <authorList>
            <person name="Toshchakov S.V."/>
            <person name="Goeva M.A."/>
        </authorList>
    </citation>
    <scope>NUCLEOTIDE SEQUENCE [LARGE SCALE GENOMIC DNA]</scope>
    <source>
        <strain evidence="2">JR1/69-1-13</strain>
    </source>
</reference>
<organism evidence="1 2">
    <name type="scientific">Teichococcus aestuarii</name>
    <dbReference type="NCBI Taxonomy" id="568898"/>
    <lineage>
        <taxon>Bacteria</taxon>
        <taxon>Pseudomonadati</taxon>
        <taxon>Pseudomonadota</taxon>
        <taxon>Alphaproteobacteria</taxon>
        <taxon>Acetobacterales</taxon>
        <taxon>Roseomonadaceae</taxon>
        <taxon>Roseomonas</taxon>
    </lineage>
</organism>
<gene>
    <name evidence="1" type="ORF">CR165_13295</name>
</gene>
<evidence type="ECO:0000313" key="2">
    <source>
        <dbReference type="Proteomes" id="UP000245048"/>
    </source>
</evidence>
<sequence length="129" mass="12809">MSAIATLERAALDLAAALEAETRALAARDLAAAATLGGAKQAALEAFLAARAAIPPEALRPVAADLALLVDRLRAGVEANRAMLQQALAVQARVIETMARAAGQAASATQGYGPAGTAGAAPLALSLRA</sequence>
<name>A0A2U1V302_9PROT</name>
<comment type="caution">
    <text evidence="1">The sequence shown here is derived from an EMBL/GenBank/DDBJ whole genome shotgun (WGS) entry which is preliminary data.</text>
</comment>
<dbReference type="RefSeq" id="WP_109517492.1">
    <property type="nucleotide sequence ID" value="NZ_JBHSCH010000065.1"/>
</dbReference>
<dbReference type="EMBL" id="PDOA01000008">
    <property type="protein sequence ID" value="PWC28264.1"/>
    <property type="molecule type" value="Genomic_DNA"/>
</dbReference>
<proteinExistence type="predicted"/>
<dbReference type="Proteomes" id="UP000245048">
    <property type="component" value="Unassembled WGS sequence"/>
</dbReference>
<evidence type="ECO:0000313" key="1">
    <source>
        <dbReference type="EMBL" id="PWC28264.1"/>
    </source>
</evidence>
<keyword evidence="2" id="KW-1185">Reference proteome</keyword>